<comment type="subcellular location">
    <subcellularLocation>
        <location evidence="1">Plastid</location>
    </subcellularLocation>
</comment>
<protein>
    <recommendedName>
        <fullName evidence="3">Uncharacterized protein ycf35</fullName>
    </recommendedName>
</protein>
<evidence type="ECO:0000256" key="3">
    <source>
        <dbReference type="ARBA" id="ARBA00021585"/>
    </source>
</evidence>
<dbReference type="RefSeq" id="YP_009300417.1">
    <property type="nucleotide sequence ID" value="NC_031211.1"/>
</dbReference>
<dbReference type="Pfam" id="PF06868">
    <property type="entry name" value="DUF1257"/>
    <property type="match status" value="1"/>
</dbReference>
<dbReference type="EMBL" id="KR025491">
    <property type="protein sequence ID" value="AKU47336.1"/>
    <property type="molecule type" value="Genomic_DNA"/>
</dbReference>
<reference evidence="5" key="1">
    <citation type="journal article" date="2016" name="Bot. Marina">
        <title>Genomic and phylogenetic analysis of Ceramium cimbricum (Ceramiales, Rhodophyta) from the Atlantic and Pacific Oceans supports the naming of a new invasive Pacific entity Ceramium sungminbooi sp. nov.</title>
        <authorList>
            <person name="Hughey J.R."/>
            <person name="Boo G.H."/>
        </authorList>
    </citation>
    <scope>NUCLEOTIDE SEQUENCE</scope>
</reference>
<evidence type="ECO:0000256" key="1">
    <source>
        <dbReference type="ARBA" id="ARBA00004474"/>
    </source>
</evidence>
<dbReference type="AlphaFoldDB" id="A0A1B0RRE0"/>
<gene>
    <name evidence="5" type="primary">ycf35</name>
</gene>
<evidence type="ECO:0000256" key="2">
    <source>
        <dbReference type="ARBA" id="ARBA00009068"/>
    </source>
</evidence>
<organism evidence="5">
    <name type="scientific">Campylaephora sungminbooi</name>
    <dbReference type="NCBI Taxonomy" id="1896769"/>
    <lineage>
        <taxon>Eukaryota</taxon>
        <taxon>Rhodophyta</taxon>
        <taxon>Florideophyceae</taxon>
        <taxon>Rhodymeniophycidae</taxon>
        <taxon>Ceramiales</taxon>
        <taxon>Ceramiaceae</taxon>
        <taxon>Campylaephora</taxon>
    </lineage>
</organism>
<evidence type="ECO:0000313" key="5">
    <source>
        <dbReference type="EMBL" id="AKU47336.1"/>
    </source>
</evidence>
<evidence type="ECO:0000256" key="4">
    <source>
        <dbReference type="ARBA" id="ARBA00022640"/>
    </source>
</evidence>
<dbReference type="PANTHER" id="PTHR39638">
    <property type="entry name" value="YCF35"/>
    <property type="match status" value="1"/>
</dbReference>
<keyword evidence="4 5" id="KW-0934">Plastid</keyword>
<sequence>MSHFSKIKTSINNINLLKKTLIDLGFECNEEIRFIKDTNGSLHKVNLIAKYNTEALIGFYWQNNHYNVLVDLDLWKKCSSFHFFIEQLNQNYALNTILQQAEVEGFQKIKQYNLSDGSVKLTVQRWV</sequence>
<dbReference type="GeneID" id="29077977"/>
<dbReference type="PANTHER" id="PTHR39638:SF2">
    <property type="entry name" value="YCF35"/>
    <property type="match status" value="1"/>
</dbReference>
<comment type="similarity">
    <text evidence="2">Belongs to the ycf35 family.</text>
</comment>
<dbReference type="EMBL" id="KR814486">
    <property type="protein sequence ID" value="ALN11783.1"/>
    <property type="molecule type" value="Genomic_DNA"/>
</dbReference>
<accession>A0A1B0RRE0</accession>
<geneLocation type="plastid" evidence="5"/>
<name>A0A1B0RRE0_9FLOR</name>
<dbReference type="GO" id="GO:0009536">
    <property type="term" value="C:plastid"/>
    <property type="evidence" value="ECO:0007669"/>
    <property type="project" value="UniProtKB-SubCell"/>
</dbReference>
<proteinExistence type="inferred from homology"/>
<dbReference type="InterPro" id="IPR009666">
    <property type="entry name" value="Uncharacterised_Ycf35"/>
</dbReference>